<feature type="compositionally biased region" description="Basic and acidic residues" evidence="1">
    <location>
        <begin position="770"/>
        <end position="782"/>
    </location>
</feature>
<protein>
    <submittedName>
        <fullName evidence="2">Uncharacterized protein</fullName>
    </submittedName>
</protein>
<dbReference type="InParanoid" id="A0A317XR26"/>
<gene>
    <name evidence="2" type="ORF">BCV70DRAFT_231570</name>
</gene>
<evidence type="ECO:0000313" key="2">
    <source>
        <dbReference type="EMBL" id="PWZ00766.1"/>
    </source>
</evidence>
<proteinExistence type="predicted"/>
<name>A0A317XR26_9BASI</name>
<feature type="region of interest" description="Disordered" evidence="1">
    <location>
        <begin position="105"/>
        <end position="167"/>
    </location>
</feature>
<feature type="compositionally biased region" description="Polar residues" evidence="1">
    <location>
        <begin position="590"/>
        <end position="603"/>
    </location>
</feature>
<feature type="region of interest" description="Disordered" evidence="1">
    <location>
        <begin position="265"/>
        <end position="358"/>
    </location>
</feature>
<organism evidence="2 3">
    <name type="scientific">Testicularia cyperi</name>
    <dbReference type="NCBI Taxonomy" id="1882483"/>
    <lineage>
        <taxon>Eukaryota</taxon>
        <taxon>Fungi</taxon>
        <taxon>Dikarya</taxon>
        <taxon>Basidiomycota</taxon>
        <taxon>Ustilaginomycotina</taxon>
        <taxon>Ustilaginomycetes</taxon>
        <taxon>Ustilaginales</taxon>
        <taxon>Anthracoideaceae</taxon>
        <taxon>Testicularia</taxon>
    </lineage>
</organism>
<feature type="compositionally biased region" description="Basic and acidic residues" evidence="1">
    <location>
        <begin position="667"/>
        <end position="683"/>
    </location>
</feature>
<feature type="compositionally biased region" description="Basic and acidic residues" evidence="1">
    <location>
        <begin position="325"/>
        <end position="336"/>
    </location>
</feature>
<feature type="region of interest" description="Disordered" evidence="1">
    <location>
        <begin position="742"/>
        <end position="806"/>
    </location>
</feature>
<feature type="compositionally biased region" description="Basic and acidic residues" evidence="1">
    <location>
        <begin position="630"/>
        <end position="639"/>
    </location>
</feature>
<feature type="compositionally biased region" description="Polar residues" evidence="1">
    <location>
        <begin position="232"/>
        <end position="252"/>
    </location>
</feature>
<feature type="compositionally biased region" description="Basic and acidic residues" evidence="1">
    <location>
        <begin position="132"/>
        <end position="141"/>
    </location>
</feature>
<sequence>MESSALQPTFVASLSPRTRQKTVKNALQQARNLEKLGEVENLELAVQFYEQARLYSAPASYPATKLLTASNAGHGHHRGPNFTSTTKIDVSIEKCRRAIAKVMEVRQQQDGMQSKRSRTVPSAVKTKKKRTETKSAQDKSSNDMLDDPDTAQVKSLPDLPDLPAHQVDLLDDSPKTCLLEARHEVHHYVTPLSPPCDKQADEHLAKTSQSRSVIVISDDEVEASLEAVSPKRSASSALTSAPELSNHQNSSRFSSFAYIEPEAQDYRGPSKHLPPQASLSKPKCAATKSAPPLLSSPPLLPAVAARNQEKEPSSVQSTRKRRRPAKAEVAGRDRNTAKGKSPKKDRKKPAAARTNDRVKLKDTVTAASERGIEALALTLVSDAAFKLLDRCPFCLGRFTKSAAGKSKREHASLCAPLLGIDSDPSATHTIEQTLKDWMQNQAELDRQAQEARTVLDQMVGDADVVVQEGRASQIEASPKKKGHARVTMKKAITRTAKPIVIGDTMLLGPASRIWPAKDNKALARARADLILGPRRTKEASDTDNTHAAGSSGIRVGQPFQQGSRSKGQDRQAESTRQDTRTHTGRKEAESPSSDCNSSRTCQLPTLPIDDDFANIRSPQRGTSPVKALRMARDRRERSSEAASPDMPMRALADPSSNRRGSHSILEWIEHTRQSQDDADKEAEAALPSTQKFAPSKLGQRNRSRAGPDRPSLFGAEPVSDRSLLDLIKAPTIDLCTADREAVSKSANDGPSNDKPRSRLISGHGSETAGDADKDGSDDRTEQYVEATEFGLPGAQQEQGLTHRVRG</sequence>
<dbReference type="OrthoDB" id="2550115at2759"/>
<feature type="region of interest" description="Disordered" evidence="1">
    <location>
        <begin position="227"/>
        <end position="252"/>
    </location>
</feature>
<evidence type="ECO:0000313" key="3">
    <source>
        <dbReference type="Proteomes" id="UP000246740"/>
    </source>
</evidence>
<feature type="region of interest" description="Disordered" evidence="1">
    <location>
        <begin position="533"/>
        <end position="716"/>
    </location>
</feature>
<accession>A0A317XR26</accession>
<feature type="compositionally biased region" description="Basic residues" evidence="1">
    <location>
        <begin position="340"/>
        <end position="350"/>
    </location>
</feature>
<dbReference type="AlphaFoldDB" id="A0A317XR26"/>
<dbReference type="EMBL" id="KZ819192">
    <property type="protein sequence ID" value="PWZ00766.1"/>
    <property type="molecule type" value="Genomic_DNA"/>
</dbReference>
<keyword evidence="3" id="KW-1185">Reference proteome</keyword>
<reference evidence="2 3" key="1">
    <citation type="journal article" date="2018" name="Mol. Biol. Evol.">
        <title>Broad Genomic Sampling Reveals a Smut Pathogenic Ancestry of the Fungal Clade Ustilaginomycotina.</title>
        <authorList>
            <person name="Kijpornyongpan T."/>
            <person name="Mondo S.J."/>
            <person name="Barry K."/>
            <person name="Sandor L."/>
            <person name="Lee J."/>
            <person name="Lipzen A."/>
            <person name="Pangilinan J."/>
            <person name="LaButti K."/>
            <person name="Hainaut M."/>
            <person name="Henrissat B."/>
            <person name="Grigoriev I.V."/>
            <person name="Spatafora J.W."/>
            <person name="Aime M.C."/>
        </authorList>
    </citation>
    <scope>NUCLEOTIDE SEQUENCE [LARGE SCALE GENOMIC DNA]</scope>
    <source>
        <strain evidence="2 3">MCA 3645</strain>
    </source>
</reference>
<feature type="compositionally biased region" description="Basic and acidic residues" evidence="1">
    <location>
        <begin position="566"/>
        <end position="589"/>
    </location>
</feature>
<dbReference type="Proteomes" id="UP000246740">
    <property type="component" value="Unassembled WGS sequence"/>
</dbReference>
<evidence type="ECO:0000256" key="1">
    <source>
        <dbReference type="SAM" id="MobiDB-lite"/>
    </source>
</evidence>
<feature type="compositionally biased region" description="Basic and acidic residues" evidence="1">
    <location>
        <begin position="535"/>
        <end position="544"/>
    </location>
</feature>